<evidence type="ECO:0000256" key="4">
    <source>
        <dbReference type="ARBA" id="ARBA00022679"/>
    </source>
</evidence>
<comment type="caution">
    <text evidence="7">The sequence shown here is derived from an EMBL/GenBank/DDBJ whole genome shotgun (WGS) entry which is preliminary data.</text>
</comment>
<dbReference type="InterPro" id="IPR029063">
    <property type="entry name" value="SAM-dependent_MTases_sf"/>
</dbReference>
<keyword evidence="6" id="KW-0963">Cytoplasm</keyword>
<dbReference type="Gene3D" id="3.40.50.150">
    <property type="entry name" value="Vaccinia Virus protein VP39"/>
    <property type="match status" value="1"/>
</dbReference>
<dbReference type="PANTHER" id="PTHR11265:SF0">
    <property type="entry name" value="12S RRNA N4-METHYLCYTIDINE METHYLTRANSFERASE"/>
    <property type="match status" value="1"/>
</dbReference>
<dbReference type="FunFam" id="1.10.150.170:FF:000003">
    <property type="entry name" value="Ribosomal RNA small subunit methyltransferase H"/>
    <property type="match status" value="1"/>
</dbReference>
<dbReference type="GO" id="GO:0070475">
    <property type="term" value="P:rRNA base methylation"/>
    <property type="evidence" value="ECO:0007669"/>
    <property type="project" value="UniProtKB-UniRule"/>
</dbReference>
<accession>A0A1F5NQS7</accession>
<evidence type="ECO:0000256" key="1">
    <source>
        <dbReference type="ARBA" id="ARBA00010396"/>
    </source>
</evidence>
<dbReference type="Proteomes" id="UP000177912">
    <property type="component" value="Unassembled WGS sequence"/>
</dbReference>
<evidence type="ECO:0000313" key="7">
    <source>
        <dbReference type="EMBL" id="OGE79884.1"/>
    </source>
</evidence>
<dbReference type="PANTHER" id="PTHR11265">
    <property type="entry name" value="S-ADENOSYL-METHYLTRANSFERASE MRAW"/>
    <property type="match status" value="1"/>
</dbReference>
<dbReference type="AlphaFoldDB" id="A0A1F5NQS7"/>
<reference evidence="7 8" key="1">
    <citation type="journal article" date="2016" name="Nat. Commun.">
        <title>Thousands of microbial genomes shed light on interconnected biogeochemical processes in an aquifer system.</title>
        <authorList>
            <person name="Anantharaman K."/>
            <person name="Brown C.T."/>
            <person name="Hug L.A."/>
            <person name="Sharon I."/>
            <person name="Castelle C.J."/>
            <person name="Probst A.J."/>
            <person name="Thomas B.C."/>
            <person name="Singh A."/>
            <person name="Wilkins M.J."/>
            <person name="Karaoz U."/>
            <person name="Brodie E.L."/>
            <person name="Williams K.H."/>
            <person name="Hubbard S.S."/>
            <person name="Banfield J.F."/>
        </authorList>
    </citation>
    <scope>NUCLEOTIDE SEQUENCE [LARGE SCALE GENOMIC DNA]</scope>
</reference>
<dbReference type="InterPro" id="IPR002903">
    <property type="entry name" value="RsmH"/>
</dbReference>
<comment type="function">
    <text evidence="6">Specifically methylates the N4 position of cytidine in position 1402 (C1402) of 16S rRNA.</text>
</comment>
<proteinExistence type="inferred from homology"/>
<evidence type="ECO:0000256" key="6">
    <source>
        <dbReference type="HAMAP-Rule" id="MF_01007"/>
    </source>
</evidence>
<dbReference type="GO" id="GO:0005737">
    <property type="term" value="C:cytoplasm"/>
    <property type="evidence" value="ECO:0007669"/>
    <property type="project" value="UniProtKB-SubCell"/>
</dbReference>
<comment type="similarity">
    <text evidence="1 6">Belongs to the methyltransferase superfamily. RsmH family.</text>
</comment>
<protein>
    <recommendedName>
        <fullName evidence="6">Ribosomal RNA small subunit methyltransferase H</fullName>
        <ecNumber evidence="6">2.1.1.199</ecNumber>
    </recommendedName>
    <alternativeName>
        <fullName evidence="6">16S rRNA m(4)C1402 methyltransferase</fullName>
    </alternativeName>
    <alternativeName>
        <fullName evidence="6">rRNA (cytosine-N(4)-)-methyltransferase RsmH</fullName>
    </alternativeName>
</protein>
<dbReference type="NCBIfam" id="TIGR00006">
    <property type="entry name" value="16S rRNA (cytosine(1402)-N(4))-methyltransferase RsmH"/>
    <property type="match status" value="1"/>
</dbReference>
<dbReference type="InterPro" id="IPR023397">
    <property type="entry name" value="SAM-dep_MeTrfase_MraW_recog"/>
</dbReference>
<dbReference type="Pfam" id="PF01795">
    <property type="entry name" value="Methyltransf_5"/>
    <property type="match status" value="1"/>
</dbReference>
<feature type="binding site" evidence="6">
    <location>
        <begin position="31"/>
        <end position="33"/>
    </location>
    <ligand>
        <name>S-adenosyl-L-methionine</name>
        <dbReference type="ChEBI" id="CHEBI:59789"/>
    </ligand>
</feature>
<dbReference type="EMBL" id="MFEI01000044">
    <property type="protein sequence ID" value="OGE79884.1"/>
    <property type="molecule type" value="Genomic_DNA"/>
</dbReference>
<dbReference type="HAMAP" id="MF_01007">
    <property type="entry name" value="16SrRNA_methyltr_H"/>
    <property type="match status" value="1"/>
</dbReference>
<feature type="binding site" evidence="6">
    <location>
        <position position="51"/>
    </location>
    <ligand>
        <name>S-adenosyl-L-methionine</name>
        <dbReference type="ChEBI" id="CHEBI:59789"/>
    </ligand>
</feature>
<feature type="binding site" evidence="6">
    <location>
        <position position="74"/>
    </location>
    <ligand>
        <name>S-adenosyl-L-methionine</name>
        <dbReference type="ChEBI" id="CHEBI:59789"/>
    </ligand>
</feature>
<name>A0A1F5NQS7_9BACT</name>
<keyword evidence="3 6" id="KW-0489">Methyltransferase</keyword>
<evidence type="ECO:0000256" key="3">
    <source>
        <dbReference type="ARBA" id="ARBA00022603"/>
    </source>
</evidence>
<sequence>MPHIPVLLKEVTEFLDPKPGGKFIDATFGAGGHSRAISEKIGPTGKILALDANSQAFENFKFKILNLQTIHGNFRNLKAIAEENGFEKVDGILFDLGLSSDMLDDPERGFSFQKNGPLDMRFDRSQKITAADLINSATERELLKIFKEYGEERFSKSIARAIVENRKEAKLKTTEELFNLIKKSVPGRFRHKAQDSARRIFQAIRIEVNGELQALGSALNQTLDLLKPGGRVVVISFHSLEDRIVKKFFQEAAKGCVCPPEFPQCVCGKLPLVKILTRKPITPTEREIEQNSRARPAKLRAIEKI</sequence>
<comment type="caution">
    <text evidence="6">Lacks conserved residue(s) required for the propagation of feature annotation.</text>
</comment>
<dbReference type="STRING" id="1817822.A2826_01180"/>
<keyword evidence="5 6" id="KW-0949">S-adenosyl-L-methionine</keyword>
<evidence type="ECO:0000256" key="2">
    <source>
        <dbReference type="ARBA" id="ARBA00022552"/>
    </source>
</evidence>
<comment type="catalytic activity">
    <reaction evidence="6">
        <text>cytidine(1402) in 16S rRNA + S-adenosyl-L-methionine = N(4)-methylcytidine(1402) in 16S rRNA + S-adenosyl-L-homocysteine + H(+)</text>
        <dbReference type="Rhea" id="RHEA:42928"/>
        <dbReference type="Rhea" id="RHEA-COMP:10286"/>
        <dbReference type="Rhea" id="RHEA-COMP:10287"/>
        <dbReference type="ChEBI" id="CHEBI:15378"/>
        <dbReference type="ChEBI" id="CHEBI:57856"/>
        <dbReference type="ChEBI" id="CHEBI:59789"/>
        <dbReference type="ChEBI" id="CHEBI:74506"/>
        <dbReference type="ChEBI" id="CHEBI:82748"/>
        <dbReference type="EC" id="2.1.1.199"/>
    </reaction>
</comment>
<dbReference type="Gene3D" id="1.10.150.170">
    <property type="entry name" value="Putative methyltransferase TM0872, insert domain"/>
    <property type="match status" value="1"/>
</dbReference>
<keyword evidence="4 6" id="KW-0808">Transferase</keyword>
<feature type="binding site" evidence="6">
    <location>
        <position position="95"/>
    </location>
    <ligand>
        <name>S-adenosyl-L-methionine</name>
        <dbReference type="ChEBI" id="CHEBI:59789"/>
    </ligand>
</feature>
<dbReference type="SUPFAM" id="SSF53335">
    <property type="entry name" value="S-adenosyl-L-methionine-dependent methyltransferases"/>
    <property type="match status" value="1"/>
</dbReference>
<keyword evidence="2 6" id="KW-0698">rRNA processing</keyword>
<organism evidence="7 8">
    <name type="scientific">Candidatus Doudnabacteria bacterium RIFCSPHIGHO2_01_FULL_43_23</name>
    <dbReference type="NCBI Taxonomy" id="1817822"/>
    <lineage>
        <taxon>Bacteria</taxon>
        <taxon>Candidatus Doudnaibacteriota</taxon>
    </lineage>
</organism>
<dbReference type="GO" id="GO:0071424">
    <property type="term" value="F:rRNA (cytosine-N4-)-methyltransferase activity"/>
    <property type="evidence" value="ECO:0007669"/>
    <property type="project" value="UniProtKB-UniRule"/>
</dbReference>
<evidence type="ECO:0000313" key="8">
    <source>
        <dbReference type="Proteomes" id="UP000177912"/>
    </source>
</evidence>
<evidence type="ECO:0000256" key="5">
    <source>
        <dbReference type="ARBA" id="ARBA00022691"/>
    </source>
</evidence>
<dbReference type="EC" id="2.1.1.199" evidence="6"/>
<dbReference type="PIRSF" id="PIRSF004486">
    <property type="entry name" value="MraW"/>
    <property type="match status" value="1"/>
</dbReference>
<gene>
    <name evidence="6" type="primary">rsmH</name>
    <name evidence="7" type="ORF">A2826_01180</name>
</gene>
<dbReference type="SUPFAM" id="SSF81799">
    <property type="entry name" value="Putative methyltransferase TM0872, insert domain"/>
    <property type="match status" value="1"/>
</dbReference>
<comment type="subcellular location">
    <subcellularLocation>
        <location evidence="6">Cytoplasm</location>
    </subcellularLocation>
</comment>